<organism evidence="1 2">
    <name type="scientific">Dovyalis caffra</name>
    <dbReference type="NCBI Taxonomy" id="77055"/>
    <lineage>
        <taxon>Eukaryota</taxon>
        <taxon>Viridiplantae</taxon>
        <taxon>Streptophyta</taxon>
        <taxon>Embryophyta</taxon>
        <taxon>Tracheophyta</taxon>
        <taxon>Spermatophyta</taxon>
        <taxon>Magnoliopsida</taxon>
        <taxon>eudicotyledons</taxon>
        <taxon>Gunneridae</taxon>
        <taxon>Pentapetalae</taxon>
        <taxon>rosids</taxon>
        <taxon>fabids</taxon>
        <taxon>Malpighiales</taxon>
        <taxon>Salicaceae</taxon>
        <taxon>Flacourtieae</taxon>
        <taxon>Dovyalis</taxon>
    </lineage>
</organism>
<comment type="caution">
    <text evidence="1">The sequence shown here is derived from an EMBL/GenBank/DDBJ whole genome shotgun (WGS) entry which is preliminary data.</text>
</comment>
<proteinExistence type="predicted"/>
<dbReference type="AlphaFoldDB" id="A0AAV1SGM7"/>
<dbReference type="EMBL" id="CAWUPB010001184">
    <property type="protein sequence ID" value="CAK7350534.1"/>
    <property type="molecule type" value="Genomic_DNA"/>
</dbReference>
<sequence length="98" mass="11415">MATPKDLGNKGMHSQVSIYKENDIYKAALLQWRMQNMNGGVNGRSKRVWRDHNHHRFPPFTPKEWKKNAVQNIGERVTERSFYIKFAPSQTLPSSTID</sequence>
<evidence type="ECO:0000313" key="1">
    <source>
        <dbReference type="EMBL" id="CAK7350534.1"/>
    </source>
</evidence>
<dbReference type="Proteomes" id="UP001314170">
    <property type="component" value="Unassembled WGS sequence"/>
</dbReference>
<gene>
    <name evidence="1" type="ORF">DCAF_LOCUS23268</name>
</gene>
<protein>
    <submittedName>
        <fullName evidence="1">Uncharacterized protein</fullName>
    </submittedName>
</protein>
<name>A0AAV1SGM7_9ROSI</name>
<evidence type="ECO:0000313" key="2">
    <source>
        <dbReference type="Proteomes" id="UP001314170"/>
    </source>
</evidence>
<reference evidence="1 2" key="1">
    <citation type="submission" date="2024-01" db="EMBL/GenBank/DDBJ databases">
        <authorList>
            <person name="Waweru B."/>
        </authorList>
    </citation>
    <scope>NUCLEOTIDE SEQUENCE [LARGE SCALE GENOMIC DNA]</scope>
</reference>
<accession>A0AAV1SGM7</accession>
<keyword evidence="2" id="KW-1185">Reference proteome</keyword>